<dbReference type="InterPro" id="IPR006144">
    <property type="entry name" value="Secretion_HlyD_CS"/>
</dbReference>
<feature type="domain" description="CyaD-like alpha-helical hairpin" evidence="10">
    <location>
        <begin position="130"/>
        <end position="297"/>
    </location>
</feature>
<keyword evidence="13" id="KW-1185">Reference proteome</keyword>
<dbReference type="InterPro" id="IPR059040">
    <property type="entry name" value="HH_CyaD-like"/>
</dbReference>
<evidence type="ECO:0000313" key="12">
    <source>
        <dbReference type="EMBL" id="PIM52257.1"/>
    </source>
</evidence>
<keyword evidence="8" id="KW-0472">Membrane</keyword>
<dbReference type="InterPro" id="IPR050739">
    <property type="entry name" value="MFP"/>
</dbReference>
<dbReference type="AlphaFoldDB" id="A0A2G9C781"/>
<evidence type="ECO:0000256" key="9">
    <source>
        <dbReference type="RuleBase" id="RU365093"/>
    </source>
</evidence>
<evidence type="ECO:0000259" key="10">
    <source>
        <dbReference type="Pfam" id="PF25988"/>
    </source>
</evidence>
<evidence type="ECO:0000256" key="1">
    <source>
        <dbReference type="ARBA" id="ARBA00004377"/>
    </source>
</evidence>
<feature type="domain" description="AprE-like beta-barrel" evidence="11">
    <location>
        <begin position="337"/>
        <end position="424"/>
    </location>
</feature>
<dbReference type="PANTHER" id="PTHR30386:SF27">
    <property type="entry name" value="MEMBRANE FUSION PROTEIN (MFP) FAMILY PROTEIN"/>
    <property type="match status" value="1"/>
</dbReference>
<dbReference type="OrthoDB" id="9775513at2"/>
<protein>
    <recommendedName>
        <fullName evidence="9">Membrane fusion protein (MFP) family protein</fullName>
    </recommendedName>
</protein>
<evidence type="ECO:0000256" key="6">
    <source>
        <dbReference type="ARBA" id="ARBA00022692"/>
    </source>
</evidence>
<dbReference type="GO" id="GO:0005886">
    <property type="term" value="C:plasma membrane"/>
    <property type="evidence" value="ECO:0007669"/>
    <property type="project" value="UniProtKB-SubCell"/>
</dbReference>
<proteinExistence type="inferred from homology"/>
<dbReference type="NCBIfam" id="TIGR01843">
    <property type="entry name" value="type_I_hlyD"/>
    <property type="match status" value="1"/>
</dbReference>
<dbReference type="InterPro" id="IPR010129">
    <property type="entry name" value="T1SS_HlyD"/>
</dbReference>
<dbReference type="PRINTS" id="PR01490">
    <property type="entry name" value="RTXTOXIND"/>
</dbReference>
<evidence type="ECO:0000313" key="13">
    <source>
        <dbReference type="Proteomes" id="UP000231501"/>
    </source>
</evidence>
<evidence type="ECO:0000259" key="11">
    <source>
        <dbReference type="Pfam" id="PF26002"/>
    </source>
</evidence>
<keyword evidence="3 9" id="KW-0813">Transport</keyword>
<keyword evidence="5 9" id="KW-0997">Cell inner membrane</keyword>
<dbReference type="GO" id="GO:0009306">
    <property type="term" value="P:protein secretion"/>
    <property type="evidence" value="ECO:0007669"/>
    <property type="project" value="InterPro"/>
</dbReference>
<gene>
    <name evidence="12" type="ORF">CS062_15730</name>
</gene>
<dbReference type="Pfam" id="PF25988">
    <property type="entry name" value="HH_CyaD"/>
    <property type="match status" value="1"/>
</dbReference>
<name>A0A2G9C781_9BURK</name>
<accession>A0A2G9C781</accession>
<dbReference type="RefSeq" id="WP_099862556.1">
    <property type="nucleotide sequence ID" value="NZ_PEOG01000042.1"/>
</dbReference>
<dbReference type="Gene3D" id="2.40.50.100">
    <property type="match status" value="1"/>
</dbReference>
<evidence type="ECO:0000256" key="7">
    <source>
        <dbReference type="ARBA" id="ARBA00022989"/>
    </source>
</evidence>
<evidence type="ECO:0000256" key="4">
    <source>
        <dbReference type="ARBA" id="ARBA00022475"/>
    </source>
</evidence>
<keyword evidence="4 9" id="KW-1003">Cell membrane</keyword>
<organism evidence="12 13">
    <name type="scientific">Roseateles chitinivorans</name>
    <dbReference type="NCBI Taxonomy" id="2917965"/>
    <lineage>
        <taxon>Bacteria</taxon>
        <taxon>Pseudomonadati</taxon>
        <taxon>Pseudomonadota</taxon>
        <taxon>Betaproteobacteria</taxon>
        <taxon>Burkholderiales</taxon>
        <taxon>Sphaerotilaceae</taxon>
        <taxon>Roseateles</taxon>
    </lineage>
</organism>
<dbReference type="PANTHER" id="PTHR30386">
    <property type="entry name" value="MEMBRANE FUSION SUBUNIT OF EMRAB-TOLC MULTIDRUG EFFLUX PUMP"/>
    <property type="match status" value="1"/>
</dbReference>
<comment type="subcellular location">
    <subcellularLocation>
        <location evidence="1 9">Cell inner membrane</location>
        <topology evidence="1 9">Single-pass membrane protein</topology>
    </subcellularLocation>
</comment>
<keyword evidence="6" id="KW-0812">Transmembrane</keyword>
<comment type="caution">
    <text evidence="12">The sequence shown here is derived from an EMBL/GenBank/DDBJ whole genome shotgun (WGS) entry which is preliminary data.</text>
</comment>
<reference evidence="12 13" key="1">
    <citation type="submission" date="2017-11" db="EMBL/GenBank/DDBJ databases">
        <title>Draft genome sequence of Mitsuaria sp. HWN-4.</title>
        <authorList>
            <person name="Gundlapally S.R."/>
        </authorList>
    </citation>
    <scope>NUCLEOTIDE SEQUENCE [LARGE SCALE GENOMIC DNA]</scope>
    <source>
        <strain evidence="12 13">HWN-4</strain>
    </source>
</reference>
<evidence type="ECO:0000256" key="2">
    <source>
        <dbReference type="ARBA" id="ARBA00009477"/>
    </source>
</evidence>
<evidence type="ECO:0000256" key="8">
    <source>
        <dbReference type="ARBA" id="ARBA00023136"/>
    </source>
</evidence>
<dbReference type="Proteomes" id="UP000231501">
    <property type="component" value="Unassembled WGS sequence"/>
</dbReference>
<evidence type="ECO:0000256" key="3">
    <source>
        <dbReference type="ARBA" id="ARBA00022448"/>
    </source>
</evidence>
<dbReference type="Gene3D" id="2.40.30.170">
    <property type="match status" value="1"/>
</dbReference>
<dbReference type="InterPro" id="IPR058982">
    <property type="entry name" value="Beta-barrel_AprE"/>
</dbReference>
<dbReference type="PROSITE" id="PS00543">
    <property type="entry name" value="HLYD_FAMILY"/>
    <property type="match status" value="1"/>
</dbReference>
<dbReference type="EMBL" id="PEOG01000042">
    <property type="protein sequence ID" value="PIM52257.1"/>
    <property type="molecule type" value="Genomic_DNA"/>
</dbReference>
<evidence type="ECO:0000256" key="5">
    <source>
        <dbReference type="ARBA" id="ARBA00022519"/>
    </source>
</evidence>
<comment type="similarity">
    <text evidence="2 9">Belongs to the membrane fusion protein (MFP) (TC 8.A.1) family.</text>
</comment>
<sequence length="447" mass="48688">MSLRHRLQAAAELLSRYAQVTRHAWRLQSAQGTPDLKAHEAEFLPAALALQASPVSPAGRWVARGLIGMVLIALAWATFSQVDVVSVGQGKIAVTGETKTISATQVASVRAIHVAENQRVRAGQLLIELDEREAGSEFDKADGERQTAAVQAAVHRALIDALGSGRAPRLEPLAGVDEDRRRAGELFLADAWSEYAARRDRLAAEIARHEAALPLAVDRERDYEALAATRDVSRDAWMQRKGARLEIEGQLAQARAQQAELRASLRKSAQDRLAEALRTTQAAAQDVVRATAHRALLQLRSPVDGTVQQLAVHTVGAAVPAAQALMQIVPSSDRVQFEAFIENRDAGFVHEGDTVAVKIDAFDYTRYGTLPGRVLHVSRDAIHDDKRGLVFAVTVELSQTSVQVDGKAVALSPGMSGSVDIRTGRRRVIEYVLSPLVQHREESLRER</sequence>
<dbReference type="Pfam" id="PF26002">
    <property type="entry name" value="Beta-barrel_AprE"/>
    <property type="match status" value="1"/>
</dbReference>
<keyword evidence="7" id="KW-1133">Transmembrane helix</keyword>